<dbReference type="InterPro" id="IPR037240">
    <property type="entry name" value="ORC1-binding_dom"/>
</dbReference>
<accession>G0WHB8</accession>
<evidence type="ECO:0000313" key="2">
    <source>
        <dbReference type="EMBL" id="CCD27196.1"/>
    </source>
</evidence>
<reference evidence="2 3" key="1">
    <citation type="journal article" date="2011" name="Proc. Natl. Acad. Sci. U.S.A.">
        <title>Evolutionary erosion of yeast sex chromosomes by mating-type switching accidents.</title>
        <authorList>
            <person name="Gordon J.L."/>
            <person name="Armisen D."/>
            <person name="Proux-Wera E."/>
            <person name="Oheigeartaigh S.S."/>
            <person name="Byrne K.P."/>
            <person name="Wolfe K.H."/>
        </authorList>
    </citation>
    <scope>NUCLEOTIDE SEQUENCE [LARGE SCALE GENOMIC DNA]</scope>
    <source>
        <strain evidence="3">ATCC 10597 / BCRC 20456 / CBS 421 / NBRC 0211 / NRRL Y-12639</strain>
    </source>
</reference>
<dbReference type="KEGG" id="ndi:NDAI_0J03040"/>
<dbReference type="STRING" id="1071378.G0WHB8"/>
<dbReference type="eggNOG" id="ENOG502SG8F">
    <property type="taxonomic scope" value="Eukaryota"/>
</dbReference>
<dbReference type="RefSeq" id="XP_003672439.1">
    <property type="nucleotide sequence ID" value="XM_003672391.1"/>
</dbReference>
<dbReference type="Pfam" id="PF11603">
    <property type="entry name" value="Sir1"/>
    <property type="match status" value="2"/>
</dbReference>
<dbReference type="SUPFAM" id="SSF144005">
    <property type="entry name" value="ORC1-binding domain"/>
    <property type="match status" value="2"/>
</dbReference>
<protein>
    <recommendedName>
        <fullName evidence="1">Sir1 ORC-binding domain-containing protein</fullName>
    </recommendedName>
</protein>
<dbReference type="GeneID" id="11494611"/>
<proteinExistence type="predicted"/>
<sequence length="616" mass="72316">MEKLNSRYVAIDGWLVDIDQKRIINPEDIADDLPNEDYFKLSQLHLKNWEEVSDEPQLFISTKSQLLVEKIRWRLQDFVELLDGRIVPKSTQIPTTEVLDEFSRKCHKLTLSNKISKYLFLDASIASTSRPQTNATNYNQELYPIICTPYTQHVIIEGFIIDLRNKKLCNFYSQSIRSKLPEKALRIIVEDYKANTFDMFSNINSNYLFVKDFRLFNLLEKKTYVRFKKTDDSGYSCQRTSKQSATHVCYVVQLNGQKDDIFLVREKSIDNSYTSIEMIEQPLTEMKFVTRFYNNEVEPLRYDLLSYKKSHRIDLPYTIHHITNELWTALNLPKIPDLVLNFIRDCENTEQAVLYYGLGKRLENNCLKDISERLKRITSVFEVEERLKPWNDQISNVLEIALERARINSKKVSQYIFAMYINHLFSTLLSSSKLYITLRFLLINDKFIIDLAENKLINPKSKTFLESIPEYVADALGQFDFFDWSIFNFSNEPFPIYCSELFEELHMEEREFILDDRGVLHVNNSGYSGMIVKVPCAAIELKDKSVIYIYRGLEPIELPDLEDLPVDIRPFHIVPANEIEEWYEAAIKELITLSSFSSVREIYTKYLNNLSTNTEN</sequence>
<dbReference type="AlphaFoldDB" id="G0WHB8"/>
<dbReference type="InterPro" id="IPR021646">
    <property type="entry name" value="Sir1_ORC-binding"/>
</dbReference>
<evidence type="ECO:0000313" key="3">
    <source>
        <dbReference type="Proteomes" id="UP000000689"/>
    </source>
</evidence>
<organism evidence="2 3">
    <name type="scientific">Naumovozyma dairenensis (strain ATCC 10597 / BCRC 20456 / CBS 421 / NBRC 0211 / NRRL Y-12639)</name>
    <name type="common">Saccharomyces dairenensis</name>
    <dbReference type="NCBI Taxonomy" id="1071378"/>
    <lineage>
        <taxon>Eukaryota</taxon>
        <taxon>Fungi</taxon>
        <taxon>Dikarya</taxon>
        <taxon>Ascomycota</taxon>
        <taxon>Saccharomycotina</taxon>
        <taxon>Saccharomycetes</taxon>
        <taxon>Saccharomycetales</taxon>
        <taxon>Saccharomycetaceae</taxon>
        <taxon>Naumovozyma</taxon>
    </lineage>
</organism>
<gene>
    <name evidence="2" type="primary">NDAI0J03040</name>
    <name evidence="2" type="ordered locus">NDAI_0J03040</name>
</gene>
<name>G0WHB8_NAUDC</name>
<dbReference type="OrthoDB" id="4043842at2759"/>
<feature type="domain" description="Sir1 ORC-binding" evidence="1">
    <location>
        <begin position="435"/>
        <end position="550"/>
    </location>
</feature>
<feature type="domain" description="Sir1 ORC-binding" evidence="1">
    <location>
        <begin position="3"/>
        <end position="120"/>
    </location>
</feature>
<dbReference type="Proteomes" id="UP000000689">
    <property type="component" value="Chromosome 10"/>
</dbReference>
<dbReference type="OMA" id="IFDECHE"/>
<keyword evidence="3" id="KW-1185">Reference proteome</keyword>
<dbReference type="EMBL" id="HE580276">
    <property type="protein sequence ID" value="CCD27196.1"/>
    <property type="molecule type" value="Genomic_DNA"/>
</dbReference>
<dbReference type="HOGENOM" id="CLU_449838_0_0_1"/>
<evidence type="ECO:0000259" key="1">
    <source>
        <dbReference type="Pfam" id="PF11603"/>
    </source>
</evidence>